<dbReference type="SMART" id="SM00387">
    <property type="entry name" value="HATPase_c"/>
    <property type="match status" value="1"/>
</dbReference>
<feature type="domain" description="Response regulatory" evidence="9">
    <location>
        <begin position="1075"/>
        <end position="1235"/>
    </location>
</feature>
<dbReference type="EC" id="2.7.13.3" evidence="2"/>
<dbReference type="Proteomes" id="UP000799441">
    <property type="component" value="Unassembled WGS sequence"/>
</dbReference>
<dbReference type="PANTHER" id="PTHR43047">
    <property type="entry name" value="TWO-COMPONENT HISTIDINE PROTEIN KINASE"/>
    <property type="match status" value="1"/>
</dbReference>
<dbReference type="InterPro" id="IPR001789">
    <property type="entry name" value="Sig_transdc_resp-reg_receiver"/>
</dbReference>
<dbReference type="Pfam" id="PF00512">
    <property type="entry name" value="HisKA"/>
    <property type="match status" value="1"/>
</dbReference>
<proteinExistence type="predicted"/>
<dbReference type="CDD" id="cd17546">
    <property type="entry name" value="REC_hyHK_CKI1_RcsC-like"/>
    <property type="match status" value="1"/>
</dbReference>
<dbReference type="InterPro" id="IPR036097">
    <property type="entry name" value="HisK_dim/P_sf"/>
</dbReference>
<dbReference type="Gene3D" id="3.30.450.40">
    <property type="match status" value="1"/>
</dbReference>
<dbReference type="GO" id="GO:0009927">
    <property type="term" value="F:histidine phosphotransfer kinase activity"/>
    <property type="evidence" value="ECO:0007669"/>
    <property type="project" value="TreeGrafter"/>
</dbReference>
<evidence type="ECO:0000256" key="2">
    <source>
        <dbReference type="ARBA" id="ARBA00012438"/>
    </source>
</evidence>
<dbReference type="CDD" id="cd00082">
    <property type="entry name" value="HisKA"/>
    <property type="match status" value="1"/>
</dbReference>
<dbReference type="PRINTS" id="PR00344">
    <property type="entry name" value="BCTRLSENSOR"/>
</dbReference>
<evidence type="ECO:0000313" key="10">
    <source>
        <dbReference type="EMBL" id="KAF2724946.1"/>
    </source>
</evidence>
<feature type="compositionally biased region" description="Polar residues" evidence="7">
    <location>
        <begin position="440"/>
        <end position="449"/>
    </location>
</feature>
<dbReference type="FunFam" id="3.30.450.40:FF:000083">
    <property type="entry name" value="Sensor histidine kinase/response regulator, putative (AFU_orthologue AFUA_4G00660)"/>
    <property type="match status" value="1"/>
</dbReference>
<dbReference type="InterPro" id="IPR011006">
    <property type="entry name" value="CheY-like_superfamily"/>
</dbReference>
<evidence type="ECO:0000259" key="9">
    <source>
        <dbReference type="PROSITE" id="PS50110"/>
    </source>
</evidence>
<dbReference type="PANTHER" id="PTHR43047:SF72">
    <property type="entry name" value="OSMOSENSING HISTIDINE PROTEIN KINASE SLN1"/>
    <property type="match status" value="1"/>
</dbReference>
<name>A0A9P4QHF7_9PEZI</name>
<dbReference type="Gene3D" id="1.10.287.130">
    <property type="match status" value="1"/>
</dbReference>
<dbReference type="Gene3D" id="3.40.50.2300">
    <property type="match status" value="1"/>
</dbReference>
<feature type="region of interest" description="Disordered" evidence="7">
    <location>
        <begin position="355"/>
        <end position="383"/>
    </location>
</feature>
<dbReference type="SUPFAM" id="SSF52172">
    <property type="entry name" value="CheY-like"/>
    <property type="match status" value="1"/>
</dbReference>
<protein>
    <recommendedName>
        <fullName evidence="2">histidine kinase</fullName>
        <ecNumber evidence="2">2.7.13.3</ecNumber>
    </recommendedName>
</protein>
<dbReference type="InterPro" id="IPR003661">
    <property type="entry name" value="HisK_dim/P_dom"/>
</dbReference>
<keyword evidence="4" id="KW-0808">Transferase</keyword>
<dbReference type="InterPro" id="IPR003018">
    <property type="entry name" value="GAF"/>
</dbReference>
<comment type="caution">
    <text evidence="10">The sequence shown here is derived from an EMBL/GenBank/DDBJ whole genome shotgun (WGS) entry which is preliminary data.</text>
</comment>
<comment type="catalytic activity">
    <reaction evidence="1">
        <text>ATP + protein L-histidine = ADP + protein N-phospho-L-histidine.</text>
        <dbReference type="EC" id="2.7.13.3"/>
    </reaction>
</comment>
<dbReference type="EMBL" id="MU003769">
    <property type="protein sequence ID" value="KAF2724946.1"/>
    <property type="molecule type" value="Genomic_DNA"/>
</dbReference>
<dbReference type="SMART" id="SM00388">
    <property type="entry name" value="HisKA"/>
    <property type="match status" value="1"/>
</dbReference>
<keyword evidence="3 6" id="KW-0597">Phosphoprotein</keyword>
<keyword evidence="11" id="KW-1185">Reference proteome</keyword>
<dbReference type="Pfam" id="PF01590">
    <property type="entry name" value="GAF"/>
    <property type="match status" value="1"/>
</dbReference>
<dbReference type="AlphaFoldDB" id="A0A9P4QHF7"/>
<keyword evidence="5" id="KW-0418">Kinase</keyword>
<reference evidence="10" key="1">
    <citation type="journal article" date="2020" name="Stud. Mycol.">
        <title>101 Dothideomycetes genomes: a test case for predicting lifestyles and emergence of pathogens.</title>
        <authorList>
            <person name="Haridas S."/>
            <person name="Albert R."/>
            <person name="Binder M."/>
            <person name="Bloem J."/>
            <person name="Labutti K."/>
            <person name="Salamov A."/>
            <person name="Andreopoulos B."/>
            <person name="Baker S."/>
            <person name="Barry K."/>
            <person name="Bills G."/>
            <person name="Bluhm B."/>
            <person name="Cannon C."/>
            <person name="Castanera R."/>
            <person name="Culley D."/>
            <person name="Daum C."/>
            <person name="Ezra D."/>
            <person name="Gonzalez J."/>
            <person name="Henrissat B."/>
            <person name="Kuo A."/>
            <person name="Liang C."/>
            <person name="Lipzen A."/>
            <person name="Lutzoni F."/>
            <person name="Magnuson J."/>
            <person name="Mondo S."/>
            <person name="Nolan M."/>
            <person name="Ohm R."/>
            <person name="Pangilinan J."/>
            <person name="Park H.-J."/>
            <person name="Ramirez L."/>
            <person name="Alfaro M."/>
            <person name="Sun H."/>
            <person name="Tritt A."/>
            <person name="Yoshinaga Y."/>
            <person name="Zwiers L.-H."/>
            <person name="Turgeon B."/>
            <person name="Goodwin S."/>
            <person name="Spatafora J."/>
            <person name="Crous P."/>
            <person name="Grigoriev I."/>
        </authorList>
    </citation>
    <scope>NUCLEOTIDE SEQUENCE</scope>
    <source>
        <strain evidence="10">CBS 116435</strain>
    </source>
</reference>
<evidence type="ECO:0000256" key="7">
    <source>
        <dbReference type="SAM" id="MobiDB-lite"/>
    </source>
</evidence>
<evidence type="ECO:0000256" key="4">
    <source>
        <dbReference type="ARBA" id="ARBA00022679"/>
    </source>
</evidence>
<dbReference type="SUPFAM" id="SSF55781">
    <property type="entry name" value="GAF domain-like"/>
    <property type="match status" value="1"/>
</dbReference>
<organism evidence="10 11">
    <name type="scientific">Polychaeton citri CBS 116435</name>
    <dbReference type="NCBI Taxonomy" id="1314669"/>
    <lineage>
        <taxon>Eukaryota</taxon>
        <taxon>Fungi</taxon>
        <taxon>Dikarya</taxon>
        <taxon>Ascomycota</taxon>
        <taxon>Pezizomycotina</taxon>
        <taxon>Dothideomycetes</taxon>
        <taxon>Dothideomycetidae</taxon>
        <taxon>Capnodiales</taxon>
        <taxon>Capnodiaceae</taxon>
        <taxon>Polychaeton</taxon>
    </lineage>
</organism>
<dbReference type="Pfam" id="PF00072">
    <property type="entry name" value="Response_reg"/>
    <property type="match status" value="1"/>
</dbReference>
<dbReference type="PROSITE" id="PS50109">
    <property type="entry name" value="HIS_KIN"/>
    <property type="match status" value="1"/>
</dbReference>
<evidence type="ECO:0000256" key="3">
    <source>
        <dbReference type="ARBA" id="ARBA00022553"/>
    </source>
</evidence>
<dbReference type="InterPro" id="IPR029016">
    <property type="entry name" value="GAF-like_dom_sf"/>
</dbReference>
<gene>
    <name evidence="10" type="ORF">K431DRAFT_261303</name>
</gene>
<feature type="domain" description="Histidine kinase" evidence="8">
    <location>
        <begin position="548"/>
        <end position="803"/>
    </location>
</feature>
<accession>A0A9P4QHF7</accession>
<dbReference type="SUPFAM" id="SSF47384">
    <property type="entry name" value="Homodimeric domain of signal transducing histidine kinase"/>
    <property type="match status" value="1"/>
</dbReference>
<dbReference type="OrthoDB" id="303614at2759"/>
<dbReference type="PROSITE" id="PS50110">
    <property type="entry name" value="RESPONSE_REGULATORY"/>
    <property type="match status" value="1"/>
</dbReference>
<feature type="compositionally biased region" description="Basic and acidic residues" evidence="7">
    <location>
        <begin position="450"/>
        <end position="461"/>
    </location>
</feature>
<dbReference type="GO" id="GO:0005886">
    <property type="term" value="C:plasma membrane"/>
    <property type="evidence" value="ECO:0007669"/>
    <property type="project" value="TreeGrafter"/>
</dbReference>
<sequence>MPQNDSPLPLGLTEGDDYGSIDDRRQKEFYKYYDPIRALSDVEPPYVDMWDPAARAKHCARSISDKALTAFCQLAALRLQTKRALLFFFDKENAYVLAEATKSISLQDDSDHDIEDSLWLGHTVIPRGISVCEATVNVASGRPSQGSNCSMPNANLIHIINDLKDDTRYCDRPFVTDEPGARFYAGVPITTPLGISIGAFCVLDEQPRDGLSDRQVMFMREMADNVMSHLEMVRSRADYGKSARMLAGLRSFVNDASPSGLVVPTLASEEPTRSPPIPIGRPEDPNPNVTRPEIVRINSIDLADRDQSLQTSRNISKRFQRAANLIREAAQFDGVVFLDASARSFCGLVDGRRQSEDLNSQNSTDGYEGSTDTGSGDNEVEPQQCRILGASTATGRTYRSPTEKMLRSLLRRHGHGKLWTINGTGDLYSSDEPSDDPCTAESSNNTDSKTSSEIRRQETRRKNTALNDASHLQRLFPGARSIHFIGLWDVVRLKWFAAAIVWTCSPLRMLSAGGELNFVSIFCESLMAEIGRIEVQAEDKAKTDFISSVSHELRSPLHGILGSVEFLHDLPGADYKVLAQIETCCKTLVDIIDHVLDYSKINYLSSQQRANRAVNGINKASDVLGSPRSQQRLQAPSHHAKVYLNHVTEEVADTVYHSFCCREQSIPFNVQDVDFILDIQKSDSTSHVSVGAWKRVCMNLISNSLKYTNRGYVKVSLSTASPSRRFPGGNATLVVQDTGRGMSREFLENHLFRAFKQEDSFAEGLGLGLCLTGKLVKEFRGSIEVQSEKGQGTTVTVMAPLALRRTDGFDLLKAPLDSPGLPTFAPIHVRAALLQAGLKGNSLIPADKWSTEALDVLVRTLSDLGFQNLSVCKHGAELSKDLDLTFVREDDLGLLYTSDTTAEIHWRKPVVVLCRTLKSAQRLQNSALASQLHGRIECITKPWGPQRLLMAMNRCMALTARVETINLYDASLQSASTIAQAQELQSITGAQNTHQPVLQASSHITHQSTVTEELVLLPPPRAQSHPHQHQLHPPPSLEPFLSQQARSPVTSVTTTTTTQSTAVTKLSPTESSKLSLLLVDDNSINLQLLSTYSAKQGHRALTATDGAAAVLAYKTAVETSLSTSTTAATTTSSTCTVSPSGSHYNIVNDTIILVPQRPHVILLDLNMPVMDGFEAARHIRAYERDIGLVPPVKIIALTGLGSKAAKDEALASGIDLFMTKPVRLKELSKILNGLSFSPVS</sequence>
<dbReference type="InterPro" id="IPR004358">
    <property type="entry name" value="Sig_transdc_His_kin-like_C"/>
</dbReference>
<evidence type="ECO:0000256" key="5">
    <source>
        <dbReference type="ARBA" id="ARBA00022777"/>
    </source>
</evidence>
<dbReference type="GO" id="GO:0000155">
    <property type="term" value="F:phosphorelay sensor kinase activity"/>
    <property type="evidence" value="ECO:0007669"/>
    <property type="project" value="InterPro"/>
</dbReference>
<dbReference type="InterPro" id="IPR003594">
    <property type="entry name" value="HATPase_dom"/>
</dbReference>
<dbReference type="Gene3D" id="3.30.565.10">
    <property type="entry name" value="Histidine kinase-like ATPase, C-terminal domain"/>
    <property type="match status" value="1"/>
</dbReference>
<feature type="compositionally biased region" description="Polar residues" evidence="7">
    <location>
        <begin position="357"/>
        <end position="376"/>
    </location>
</feature>
<dbReference type="SMART" id="SM00448">
    <property type="entry name" value="REC"/>
    <property type="match status" value="1"/>
</dbReference>
<feature type="region of interest" description="Disordered" evidence="7">
    <location>
        <begin position="266"/>
        <end position="291"/>
    </location>
</feature>
<dbReference type="InterPro" id="IPR036890">
    <property type="entry name" value="HATPase_C_sf"/>
</dbReference>
<feature type="modified residue" description="4-aspartylphosphate" evidence="6">
    <location>
        <position position="1164"/>
    </location>
</feature>
<evidence type="ECO:0000313" key="11">
    <source>
        <dbReference type="Proteomes" id="UP000799441"/>
    </source>
</evidence>
<evidence type="ECO:0000259" key="8">
    <source>
        <dbReference type="PROSITE" id="PS50109"/>
    </source>
</evidence>
<dbReference type="SUPFAM" id="SSF55874">
    <property type="entry name" value="ATPase domain of HSP90 chaperone/DNA topoisomerase II/histidine kinase"/>
    <property type="match status" value="1"/>
</dbReference>
<evidence type="ECO:0000256" key="1">
    <source>
        <dbReference type="ARBA" id="ARBA00000085"/>
    </source>
</evidence>
<dbReference type="Pfam" id="PF02518">
    <property type="entry name" value="HATPase_c"/>
    <property type="match status" value="1"/>
</dbReference>
<dbReference type="InterPro" id="IPR005467">
    <property type="entry name" value="His_kinase_dom"/>
</dbReference>
<feature type="region of interest" description="Disordered" evidence="7">
    <location>
        <begin position="426"/>
        <end position="462"/>
    </location>
</feature>
<evidence type="ECO:0000256" key="6">
    <source>
        <dbReference type="PROSITE-ProRule" id="PRU00169"/>
    </source>
</evidence>